<dbReference type="OrthoDB" id="771136at2759"/>
<protein>
    <submittedName>
        <fullName evidence="5">Acid protease</fullName>
    </submittedName>
</protein>
<dbReference type="PRINTS" id="PR00792">
    <property type="entry name" value="PEPSIN"/>
</dbReference>
<evidence type="ECO:0000256" key="2">
    <source>
        <dbReference type="SAM" id="Phobius"/>
    </source>
</evidence>
<keyword evidence="2" id="KW-1133">Transmembrane helix</keyword>
<dbReference type="GO" id="GO:0006508">
    <property type="term" value="P:proteolysis"/>
    <property type="evidence" value="ECO:0007669"/>
    <property type="project" value="UniProtKB-KW"/>
</dbReference>
<sequence length="573" mass="60758">MRGLAGLAVLSFASVFVSAGTAGPGGRRAPSSSSSFPYPVTVSRGNQDEGFNFTSLAEQIYSATILVNGVPYQVELDTGSSDTWIDPISLGVELPPDLIYTGFNSTTHYVDKTSASGPIVLANVSIGPYTVYNQAITLSYNGTKGVPINGLIGLAGYSAESIGYESSVVHYTLTNTPYSENGIPIVYNIFEHEPDLPNYTTLLMERGDGVIASGGVFTISEVLSNMTNILNAARLTTVKPDQWLTFVDGIYVNGNFMHGGSLFENQTVLDAYRGTAMETIIKDMHMPAGSTLADFDTGTSLIYSPPSYVHAIYKDIPGAQLMPMDETGLVQYMVPCTTKMNITFSINGVLYPIHPIDAISVNAQDDGIWCQGSLIGGTTADTDWLLGDSFLRNVYILFGYGDPEGDLAAKQPYTQLLSRTNPDEAWLEFEYLLLKQALAFAESSGNVSSPVYTGLRPSVSLTEILPSPTADSRGSGSGTPAVNGSDDLAVAGAAAETGSAASNNVDLSSLTRTSYIIVGLLAAALVMLLVTLALVVKASRANAGYRALSTGNLARGKSFVGERDLAYETPYDS</sequence>
<dbReference type="PROSITE" id="PS51767">
    <property type="entry name" value="PEPTIDASE_A1"/>
    <property type="match status" value="1"/>
</dbReference>
<dbReference type="STRING" id="1353009.A0A1Y2IDW1"/>
<keyword evidence="5" id="KW-0645">Protease</keyword>
<feature type="domain" description="Peptidase A1" evidence="4">
    <location>
        <begin position="61"/>
        <end position="408"/>
    </location>
</feature>
<dbReference type="InterPro" id="IPR021109">
    <property type="entry name" value="Peptidase_aspartic_dom_sf"/>
</dbReference>
<keyword evidence="3" id="KW-0732">Signal</keyword>
<dbReference type="PANTHER" id="PTHR47966:SF51">
    <property type="entry name" value="BETA-SITE APP-CLEAVING ENZYME, ISOFORM A-RELATED"/>
    <property type="match status" value="1"/>
</dbReference>
<dbReference type="InterPro" id="IPR033121">
    <property type="entry name" value="PEPTIDASE_A1"/>
</dbReference>
<dbReference type="Gene3D" id="2.40.70.10">
    <property type="entry name" value="Acid Proteases"/>
    <property type="match status" value="2"/>
</dbReference>
<evidence type="ECO:0000313" key="6">
    <source>
        <dbReference type="Proteomes" id="UP000193067"/>
    </source>
</evidence>
<reference evidence="5 6" key="1">
    <citation type="journal article" date="2015" name="Biotechnol. Biofuels">
        <title>Enhanced degradation of softwood versus hardwood by the white-rot fungus Pycnoporus coccineus.</title>
        <authorList>
            <person name="Couturier M."/>
            <person name="Navarro D."/>
            <person name="Chevret D."/>
            <person name="Henrissat B."/>
            <person name="Piumi F."/>
            <person name="Ruiz-Duenas F.J."/>
            <person name="Martinez A.T."/>
            <person name="Grigoriev I.V."/>
            <person name="Riley R."/>
            <person name="Lipzen A."/>
            <person name="Berrin J.G."/>
            <person name="Master E.R."/>
            <person name="Rosso M.N."/>
        </authorList>
    </citation>
    <scope>NUCLEOTIDE SEQUENCE [LARGE SCALE GENOMIC DNA]</scope>
    <source>
        <strain evidence="5 6">BRFM310</strain>
    </source>
</reference>
<feature type="transmembrane region" description="Helical" evidence="2">
    <location>
        <begin position="515"/>
        <end position="536"/>
    </location>
</feature>
<dbReference type="Proteomes" id="UP000193067">
    <property type="component" value="Unassembled WGS sequence"/>
</dbReference>
<dbReference type="InterPro" id="IPR034164">
    <property type="entry name" value="Pepsin-like_dom"/>
</dbReference>
<feature type="chain" id="PRO_5012463458" evidence="3">
    <location>
        <begin position="20"/>
        <end position="573"/>
    </location>
</feature>
<keyword evidence="2" id="KW-0472">Membrane</keyword>
<feature type="signal peptide" evidence="3">
    <location>
        <begin position="1"/>
        <end position="19"/>
    </location>
</feature>
<dbReference type="GO" id="GO:0004190">
    <property type="term" value="F:aspartic-type endopeptidase activity"/>
    <property type="evidence" value="ECO:0007669"/>
    <property type="project" value="InterPro"/>
</dbReference>
<keyword evidence="2" id="KW-0812">Transmembrane</keyword>
<gene>
    <name evidence="5" type="ORF">PYCCODRAFT_1427312</name>
</gene>
<comment type="similarity">
    <text evidence="1">Belongs to the peptidase A1 family.</text>
</comment>
<evidence type="ECO:0000256" key="3">
    <source>
        <dbReference type="SAM" id="SignalP"/>
    </source>
</evidence>
<name>A0A1Y2IDW1_TRAC3</name>
<dbReference type="Pfam" id="PF00026">
    <property type="entry name" value="Asp"/>
    <property type="match status" value="1"/>
</dbReference>
<dbReference type="InterPro" id="IPR001461">
    <property type="entry name" value="Aspartic_peptidase_A1"/>
</dbReference>
<dbReference type="CDD" id="cd05471">
    <property type="entry name" value="pepsin_like"/>
    <property type="match status" value="1"/>
</dbReference>
<dbReference type="EMBL" id="KZ084129">
    <property type="protein sequence ID" value="OSC99314.1"/>
    <property type="molecule type" value="Genomic_DNA"/>
</dbReference>
<dbReference type="SUPFAM" id="SSF50630">
    <property type="entry name" value="Acid proteases"/>
    <property type="match status" value="1"/>
</dbReference>
<evidence type="ECO:0000259" key="4">
    <source>
        <dbReference type="PROSITE" id="PS51767"/>
    </source>
</evidence>
<evidence type="ECO:0000256" key="1">
    <source>
        <dbReference type="ARBA" id="ARBA00007447"/>
    </source>
</evidence>
<organism evidence="5 6">
    <name type="scientific">Trametes coccinea (strain BRFM310)</name>
    <name type="common">Pycnoporus coccineus</name>
    <dbReference type="NCBI Taxonomy" id="1353009"/>
    <lineage>
        <taxon>Eukaryota</taxon>
        <taxon>Fungi</taxon>
        <taxon>Dikarya</taxon>
        <taxon>Basidiomycota</taxon>
        <taxon>Agaricomycotina</taxon>
        <taxon>Agaricomycetes</taxon>
        <taxon>Polyporales</taxon>
        <taxon>Polyporaceae</taxon>
        <taxon>Trametes</taxon>
    </lineage>
</organism>
<accession>A0A1Y2IDW1</accession>
<keyword evidence="5" id="KW-0378">Hydrolase</keyword>
<dbReference type="Pfam" id="PF13650">
    <property type="entry name" value="Asp_protease_2"/>
    <property type="match status" value="1"/>
</dbReference>
<evidence type="ECO:0000313" key="5">
    <source>
        <dbReference type="EMBL" id="OSC99314.1"/>
    </source>
</evidence>
<dbReference type="AlphaFoldDB" id="A0A1Y2IDW1"/>
<dbReference type="PANTHER" id="PTHR47966">
    <property type="entry name" value="BETA-SITE APP-CLEAVING ENZYME, ISOFORM A-RELATED"/>
    <property type="match status" value="1"/>
</dbReference>
<keyword evidence="6" id="KW-1185">Reference proteome</keyword>
<proteinExistence type="inferred from homology"/>